<reference evidence="1" key="1">
    <citation type="submission" date="2018-05" db="EMBL/GenBank/DDBJ databases">
        <authorList>
            <person name="Lanie J.A."/>
            <person name="Ng W.-L."/>
            <person name="Kazmierczak K.M."/>
            <person name="Andrzejewski T.M."/>
            <person name="Davidsen T.M."/>
            <person name="Wayne K.J."/>
            <person name="Tettelin H."/>
            <person name="Glass J.I."/>
            <person name="Rusch D."/>
            <person name="Podicherti R."/>
            <person name="Tsui H.-C.T."/>
            <person name="Winkler M.E."/>
        </authorList>
    </citation>
    <scope>NUCLEOTIDE SEQUENCE</scope>
</reference>
<gene>
    <name evidence="1" type="ORF">METZ01_LOCUS427127</name>
</gene>
<accession>A0A382XTG6</accession>
<organism evidence="1">
    <name type="scientific">marine metagenome</name>
    <dbReference type="NCBI Taxonomy" id="408172"/>
    <lineage>
        <taxon>unclassified sequences</taxon>
        <taxon>metagenomes</taxon>
        <taxon>ecological metagenomes</taxon>
    </lineage>
</organism>
<sequence>MKKGLSRRNLFKYMGAGGATAVIAGCEQKPE</sequence>
<dbReference type="PROSITE" id="PS51257">
    <property type="entry name" value="PROKAR_LIPOPROTEIN"/>
    <property type="match status" value="1"/>
</dbReference>
<name>A0A382XTG6_9ZZZZ</name>
<dbReference type="EMBL" id="UINC01170300">
    <property type="protein sequence ID" value="SVD74273.1"/>
    <property type="molecule type" value="Genomic_DNA"/>
</dbReference>
<dbReference type="InterPro" id="IPR006311">
    <property type="entry name" value="TAT_signal"/>
</dbReference>
<protein>
    <submittedName>
        <fullName evidence="1">Uncharacterized protein</fullName>
    </submittedName>
</protein>
<evidence type="ECO:0000313" key="1">
    <source>
        <dbReference type="EMBL" id="SVD74273.1"/>
    </source>
</evidence>
<dbReference type="PROSITE" id="PS51318">
    <property type="entry name" value="TAT"/>
    <property type="match status" value="1"/>
</dbReference>
<dbReference type="AlphaFoldDB" id="A0A382XTG6"/>
<proteinExistence type="predicted"/>
<feature type="non-terminal residue" evidence="1">
    <location>
        <position position="31"/>
    </location>
</feature>